<dbReference type="Pfam" id="PF04860">
    <property type="entry name" value="Phage_portal"/>
    <property type="match status" value="1"/>
</dbReference>
<evidence type="ECO:0000256" key="1">
    <source>
        <dbReference type="SAM" id="MobiDB-lite"/>
    </source>
</evidence>
<feature type="region of interest" description="Disordered" evidence="1">
    <location>
        <begin position="366"/>
        <end position="404"/>
    </location>
</feature>
<dbReference type="eggNOG" id="COG4695">
    <property type="taxonomic scope" value="Bacteria"/>
</dbReference>
<dbReference type="Gene3D" id="1.20.1270.210">
    <property type="match status" value="1"/>
</dbReference>
<evidence type="ECO:0000313" key="3">
    <source>
        <dbReference type="EMBL" id="ABV99560.1"/>
    </source>
</evidence>
<organism evidence="2">
    <name type="scientific">Salinispora arenicola (strain CNS-205)</name>
    <dbReference type="NCBI Taxonomy" id="391037"/>
    <lineage>
        <taxon>Bacteria</taxon>
        <taxon>Bacillati</taxon>
        <taxon>Actinomycetota</taxon>
        <taxon>Actinomycetes</taxon>
        <taxon>Micromonosporales</taxon>
        <taxon>Micromonosporaceae</taxon>
        <taxon>Salinispora</taxon>
    </lineage>
</organism>
<dbReference type="STRING" id="391037.Sare_3716"/>
<evidence type="ECO:0000313" key="2">
    <source>
        <dbReference type="EMBL" id="ABV99509.1"/>
    </source>
</evidence>
<dbReference type="KEGG" id="saq:Sare_3767"/>
<protein>
    <submittedName>
        <fullName evidence="2">Portal protein</fullName>
    </submittedName>
</protein>
<proteinExistence type="predicted"/>
<dbReference type="KEGG" id="saq:Sare_3716"/>
<dbReference type="InterPro" id="IPR006944">
    <property type="entry name" value="Phage/GTA_portal"/>
</dbReference>
<name>A8LZZ5_SALAI</name>
<dbReference type="EMBL" id="CP000850">
    <property type="protein sequence ID" value="ABV99560.1"/>
    <property type="molecule type" value="Genomic_DNA"/>
</dbReference>
<dbReference type="PATRIC" id="fig|391037.6.peg.3796"/>
<sequence length="404" mass="44373">MGIWFRQTERRLNGFSITSWASTAPVSPAAGARNSLAALTASSEVSLQTVAMWSAADLICSLVSELPIDVLRGSGAGKKILAVPSYLQDPGGEGYGVEDWISQLLMSWVLRGNINGRVLGWSRDSDSAWPTQIQLLHPDSVAGWYDEGGRPVWRVAGGDIPPGQMWHRRVHTVPGRLMGLSPVQQQAATLGLTLSATRFGLDWFTEGAHPSAVMQSKSRNLGPDGATTAKQRFMAAIRGREPVVIDGDWQYTPIQINPEESQFLETNKFSQAQVARIFGPGMAEILGYESGGSLTYSTVEGRSQHLLVYALNKWMRRVERVLSSMLPRGQCARLNRSALLEPTVLDRWRVYQIQLATKARAINEVRDDEDWTPVPWGEQPAVSMPTQQPADPDPNEPMGDPSAK</sequence>
<dbReference type="EMBL" id="CP000850">
    <property type="protein sequence ID" value="ABV99509.1"/>
    <property type="molecule type" value="Genomic_DNA"/>
</dbReference>
<dbReference type="AlphaFoldDB" id="A8LZZ5"/>
<reference evidence="2" key="1">
    <citation type="submission" date="2007-10" db="EMBL/GenBank/DDBJ databases">
        <title>Complete sequence of Salinispora arenicola CNS-205.</title>
        <authorList>
            <consortium name="US DOE Joint Genome Institute"/>
            <person name="Copeland A."/>
            <person name="Lucas S."/>
            <person name="Lapidus A."/>
            <person name="Barry K."/>
            <person name="Glavina del Rio T."/>
            <person name="Dalin E."/>
            <person name="Tice H."/>
            <person name="Pitluck S."/>
            <person name="Foster B."/>
            <person name="Schmutz J."/>
            <person name="Larimer F."/>
            <person name="Land M."/>
            <person name="Hauser L."/>
            <person name="Kyrpides N."/>
            <person name="Ivanova N."/>
            <person name="Jensen P.R."/>
            <person name="Moore B.S."/>
            <person name="Penn K."/>
            <person name="Jenkins C."/>
            <person name="Udwary D."/>
            <person name="Xiang L."/>
            <person name="Gontang E."/>
            <person name="Richardson P."/>
        </authorList>
    </citation>
    <scope>NUCLEOTIDE SEQUENCE [LARGE SCALE GENOMIC DNA]</scope>
    <source>
        <strain evidence="2">CNS-205</strain>
    </source>
</reference>
<accession>A8LZZ5</accession>
<gene>
    <name evidence="2" type="ordered locus">Sare_3716</name>
    <name evidence="3" type="ordered locus">Sare_3767</name>
</gene>
<dbReference type="HOGENOM" id="CLU_033789_7_0_11"/>